<dbReference type="InterPro" id="IPR032675">
    <property type="entry name" value="LRR_dom_sf"/>
</dbReference>
<evidence type="ECO:0000256" key="4">
    <source>
        <dbReference type="ARBA" id="ARBA00023157"/>
    </source>
</evidence>
<evidence type="ECO:0000256" key="5">
    <source>
        <dbReference type="SAM" id="MobiDB-lite"/>
    </source>
</evidence>
<keyword evidence="6" id="KW-1133">Transmembrane helix</keyword>
<keyword evidence="6" id="KW-0472">Membrane</keyword>
<dbReference type="InterPro" id="IPR013783">
    <property type="entry name" value="Ig-like_fold"/>
</dbReference>
<dbReference type="GO" id="GO:0038023">
    <property type="term" value="F:signaling receptor activity"/>
    <property type="evidence" value="ECO:0000318"/>
    <property type="project" value="GO_Central"/>
</dbReference>
<dbReference type="FunFam" id="3.80.10.10:FF:001164">
    <property type="entry name" value="GH01279p"/>
    <property type="match status" value="1"/>
</dbReference>
<dbReference type="CDD" id="cd00096">
    <property type="entry name" value="Ig"/>
    <property type="match status" value="1"/>
</dbReference>
<dbReference type="SMART" id="SM00408">
    <property type="entry name" value="IGc2"/>
    <property type="match status" value="1"/>
</dbReference>
<dbReference type="SMART" id="SM00082">
    <property type="entry name" value="LRRCT"/>
    <property type="match status" value="1"/>
</dbReference>
<feature type="region of interest" description="Disordered" evidence="5">
    <location>
        <begin position="465"/>
        <end position="537"/>
    </location>
</feature>
<evidence type="ECO:0000256" key="3">
    <source>
        <dbReference type="ARBA" id="ARBA00022737"/>
    </source>
</evidence>
<keyword evidence="2" id="KW-0732">Signal</keyword>
<dbReference type="SMART" id="SM00364">
    <property type="entry name" value="LRR_BAC"/>
    <property type="match status" value="5"/>
</dbReference>
<dbReference type="Gene3D" id="2.60.40.10">
    <property type="entry name" value="Immunoglobulins"/>
    <property type="match status" value="1"/>
</dbReference>
<dbReference type="KEGG" id="bfo:118424261"/>
<dbReference type="RefSeq" id="XP_035688698.1">
    <property type="nucleotide sequence ID" value="XM_035832805.1"/>
</dbReference>
<sequence length="537" mass="59813">MKVIVSNTFANQQQLVELHLYNNEISSIPQSAFVNLPKLQELFLYSNQIRNIETLAFSNLPQLQVLRLDGNKLETIDRGSFKGLGNLQELQLQNNLFVSIQTVQYQFPVLTHLYLNNNSITGIPDDAFSRQPKLVTLHLHSNRISTLSTTAFKELTQLNTLYLYNNHLTKLPEHLFTGLSDLRDLRLDNNLISDIFLNSFTGMSNLSFFSLSENKITSFPIGALSKIPSISALDLQNNQMQVLPLSAYDKLASISTVNIENNPWHCDCRMVPFRQVMTGSRSFENQITCQEPSSFIGKKLKNISPEDLICEDPTIVRFERSDDVQLVHVQVETLHLVCEVSGIPTPDIIVYLPSGQNVTFESGGRVTMGVDGTITIRDVTTADAGLYICIAKSSAGSTYALLSVGPSSLPPIQQSQSVSNSEIAGWSLFGLLLLAVILFCIRFFWCKEVPTCTCTCRCPPASPDNTTCTNTRSEVRDDTPLKETTPKEICEQLQSNNDPTIQSLTSQDQIADSSDHSAWPSSEFSGPRESYTSYDNQ</sequence>
<keyword evidence="3" id="KW-0677">Repeat</keyword>
<evidence type="ECO:0000259" key="7">
    <source>
        <dbReference type="PROSITE" id="PS50835"/>
    </source>
</evidence>
<dbReference type="Pfam" id="PF13927">
    <property type="entry name" value="Ig_3"/>
    <property type="match status" value="1"/>
</dbReference>
<dbReference type="Pfam" id="PF13306">
    <property type="entry name" value="LRR_5"/>
    <property type="match status" value="1"/>
</dbReference>
<proteinExistence type="predicted"/>
<keyword evidence="6" id="KW-0812">Transmembrane</keyword>
<dbReference type="PROSITE" id="PS50835">
    <property type="entry name" value="IG_LIKE"/>
    <property type="match status" value="1"/>
</dbReference>
<dbReference type="InterPro" id="IPR003591">
    <property type="entry name" value="Leu-rich_rpt_typical-subtyp"/>
</dbReference>
<evidence type="ECO:0000313" key="9">
    <source>
        <dbReference type="RefSeq" id="XP_035688698.1"/>
    </source>
</evidence>
<dbReference type="InterPro" id="IPR007110">
    <property type="entry name" value="Ig-like_dom"/>
</dbReference>
<dbReference type="PROSITE" id="PS51450">
    <property type="entry name" value="LRR"/>
    <property type="match status" value="4"/>
</dbReference>
<keyword evidence="1" id="KW-0433">Leucine-rich repeat</keyword>
<reference evidence="9" key="2">
    <citation type="submission" date="2025-08" db="UniProtKB">
        <authorList>
            <consortium name="RefSeq"/>
        </authorList>
    </citation>
    <scope>IDENTIFICATION</scope>
    <source>
        <strain evidence="9">S238N-H82</strain>
        <tissue evidence="9">Testes</tissue>
    </source>
</reference>
<dbReference type="InterPro" id="IPR026906">
    <property type="entry name" value="LRR_5"/>
</dbReference>
<name>A0A9J7LU84_BRAFL</name>
<evidence type="ECO:0000256" key="6">
    <source>
        <dbReference type="SAM" id="Phobius"/>
    </source>
</evidence>
<dbReference type="InterPro" id="IPR001611">
    <property type="entry name" value="Leu-rich_rpt"/>
</dbReference>
<keyword evidence="4" id="KW-1015">Disulfide bond</keyword>
<dbReference type="SUPFAM" id="SSF52058">
    <property type="entry name" value="L domain-like"/>
    <property type="match status" value="1"/>
</dbReference>
<dbReference type="AlphaFoldDB" id="A0A9J7LU84"/>
<dbReference type="InterPro" id="IPR036179">
    <property type="entry name" value="Ig-like_dom_sf"/>
</dbReference>
<organism evidence="8 9">
    <name type="scientific">Branchiostoma floridae</name>
    <name type="common">Florida lancelet</name>
    <name type="synonym">Amphioxus</name>
    <dbReference type="NCBI Taxonomy" id="7739"/>
    <lineage>
        <taxon>Eukaryota</taxon>
        <taxon>Metazoa</taxon>
        <taxon>Chordata</taxon>
        <taxon>Cephalochordata</taxon>
        <taxon>Leptocardii</taxon>
        <taxon>Amphioxiformes</taxon>
        <taxon>Branchiostomatidae</taxon>
        <taxon>Branchiostoma</taxon>
    </lineage>
</organism>
<feature type="domain" description="Ig-like" evidence="7">
    <location>
        <begin position="313"/>
        <end position="403"/>
    </location>
</feature>
<dbReference type="PANTHER" id="PTHR24366:SF161">
    <property type="entry name" value="TIR DOMAIN-CONTAINING PROTEIN"/>
    <property type="match status" value="1"/>
</dbReference>
<dbReference type="InterPro" id="IPR003598">
    <property type="entry name" value="Ig_sub2"/>
</dbReference>
<evidence type="ECO:0000256" key="2">
    <source>
        <dbReference type="ARBA" id="ARBA00022729"/>
    </source>
</evidence>
<feature type="compositionally biased region" description="Polar residues" evidence="5">
    <location>
        <begin position="492"/>
        <end position="512"/>
    </location>
</feature>
<keyword evidence="8" id="KW-1185">Reference proteome</keyword>
<dbReference type="SMART" id="SM00369">
    <property type="entry name" value="LRR_TYP"/>
    <property type="match status" value="10"/>
</dbReference>
<gene>
    <name evidence="9" type="primary">LOC118424261</name>
</gene>
<dbReference type="Proteomes" id="UP000001554">
    <property type="component" value="Chromosome 10"/>
</dbReference>
<dbReference type="OrthoDB" id="9229163at2759"/>
<feature type="compositionally biased region" description="Polar residues" evidence="5">
    <location>
        <begin position="519"/>
        <end position="537"/>
    </location>
</feature>
<reference evidence="8" key="1">
    <citation type="journal article" date="2020" name="Nat. Ecol. Evol.">
        <title>Deeply conserved synteny resolves early events in vertebrate evolution.</title>
        <authorList>
            <person name="Simakov O."/>
            <person name="Marletaz F."/>
            <person name="Yue J.X."/>
            <person name="O'Connell B."/>
            <person name="Jenkins J."/>
            <person name="Brandt A."/>
            <person name="Calef R."/>
            <person name="Tung C.H."/>
            <person name="Huang T.K."/>
            <person name="Schmutz J."/>
            <person name="Satoh N."/>
            <person name="Yu J.K."/>
            <person name="Putnam N.H."/>
            <person name="Green R.E."/>
            <person name="Rokhsar D.S."/>
        </authorList>
    </citation>
    <scope>NUCLEOTIDE SEQUENCE [LARGE SCALE GENOMIC DNA]</scope>
    <source>
        <strain evidence="8">S238N-H82</strain>
    </source>
</reference>
<dbReference type="InterPro" id="IPR000483">
    <property type="entry name" value="Cys-rich_flank_reg_C"/>
</dbReference>
<dbReference type="Gene3D" id="3.80.10.10">
    <property type="entry name" value="Ribonuclease Inhibitor"/>
    <property type="match status" value="3"/>
</dbReference>
<feature type="compositionally biased region" description="Basic and acidic residues" evidence="5">
    <location>
        <begin position="473"/>
        <end position="490"/>
    </location>
</feature>
<evidence type="ECO:0000313" key="8">
    <source>
        <dbReference type="Proteomes" id="UP000001554"/>
    </source>
</evidence>
<feature type="transmembrane region" description="Helical" evidence="6">
    <location>
        <begin position="423"/>
        <end position="445"/>
    </location>
</feature>
<accession>A0A9J7LU84</accession>
<dbReference type="OMA" id="ICKEPDI"/>
<dbReference type="SUPFAM" id="SSF48726">
    <property type="entry name" value="Immunoglobulin"/>
    <property type="match status" value="1"/>
</dbReference>
<evidence type="ECO:0000256" key="1">
    <source>
        <dbReference type="ARBA" id="ARBA00022614"/>
    </source>
</evidence>
<dbReference type="PANTHER" id="PTHR24366">
    <property type="entry name" value="IG(IMMUNOGLOBULIN) AND LRR(LEUCINE RICH REPEAT) DOMAINS"/>
    <property type="match status" value="1"/>
</dbReference>
<dbReference type="GeneID" id="118424261"/>
<protein>
    <submittedName>
        <fullName evidence="9">Leucine-rich repeat-containing protein 15-like</fullName>
    </submittedName>
</protein>
<dbReference type="GO" id="GO:0005886">
    <property type="term" value="C:plasma membrane"/>
    <property type="evidence" value="ECO:0000318"/>
    <property type="project" value="GO_Central"/>
</dbReference>
<dbReference type="Pfam" id="PF13855">
    <property type="entry name" value="LRR_8"/>
    <property type="match status" value="2"/>
</dbReference>
<dbReference type="SMART" id="SM00365">
    <property type="entry name" value="LRR_SD22"/>
    <property type="match status" value="4"/>
</dbReference>